<dbReference type="EMBL" id="JANAWD010001086">
    <property type="protein sequence ID" value="KAJ3474347.1"/>
    <property type="molecule type" value="Genomic_DNA"/>
</dbReference>
<evidence type="ECO:0000256" key="1">
    <source>
        <dbReference type="SAM" id="MobiDB-lite"/>
    </source>
</evidence>
<dbReference type="Proteomes" id="UP001212997">
    <property type="component" value="Unassembled WGS sequence"/>
</dbReference>
<evidence type="ECO:0000313" key="3">
    <source>
        <dbReference type="Proteomes" id="UP001212997"/>
    </source>
</evidence>
<protein>
    <submittedName>
        <fullName evidence="2">Uncharacterized protein</fullName>
    </submittedName>
</protein>
<keyword evidence="3" id="KW-1185">Reference proteome</keyword>
<accession>A0AAD5UPR4</accession>
<sequence length="153" mass="16097">MAASPITLDGGSMPPQDKWDTPHEGPVDTVGDTDVQNGGADSGDRSSAAQQSTTPQPADYNRPPQSPTNADAGGGSQSEVPYRGEKQIKVLVSLSGLTILYNLSLLYDSAFVVPLSISHTLIPATHDRHAQPAPYWSGLLHYVARNSSLSCPG</sequence>
<evidence type="ECO:0000313" key="2">
    <source>
        <dbReference type="EMBL" id="KAJ3474347.1"/>
    </source>
</evidence>
<feature type="region of interest" description="Disordered" evidence="1">
    <location>
        <begin position="1"/>
        <end position="81"/>
    </location>
</feature>
<feature type="compositionally biased region" description="Basic and acidic residues" evidence="1">
    <location>
        <begin position="17"/>
        <end position="26"/>
    </location>
</feature>
<feature type="compositionally biased region" description="Polar residues" evidence="1">
    <location>
        <begin position="45"/>
        <end position="56"/>
    </location>
</feature>
<reference evidence="2" key="1">
    <citation type="submission" date="2022-07" db="EMBL/GenBank/DDBJ databases">
        <title>Genome Sequence of Physisporinus lineatus.</title>
        <authorList>
            <person name="Buettner E."/>
        </authorList>
    </citation>
    <scope>NUCLEOTIDE SEQUENCE</scope>
    <source>
        <strain evidence="2">VT162</strain>
    </source>
</reference>
<comment type="caution">
    <text evidence="2">The sequence shown here is derived from an EMBL/GenBank/DDBJ whole genome shotgun (WGS) entry which is preliminary data.</text>
</comment>
<gene>
    <name evidence="2" type="ORF">NLI96_g12508</name>
</gene>
<name>A0AAD5UPR4_9APHY</name>
<organism evidence="2 3">
    <name type="scientific">Meripilus lineatus</name>
    <dbReference type="NCBI Taxonomy" id="2056292"/>
    <lineage>
        <taxon>Eukaryota</taxon>
        <taxon>Fungi</taxon>
        <taxon>Dikarya</taxon>
        <taxon>Basidiomycota</taxon>
        <taxon>Agaricomycotina</taxon>
        <taxon>Agaricomycetes</taxon>
        <taxon>Polyporales</taxon>
        <taxon>Meripilaceae</taxon>
        <taxon>Meripilus</taxon>
    </lineage>
</organism>
<dbReference type="AlphaFoldDB" id="A0AAD5UPR4"/>
<proteinExistence type="predicted"/>